<evidence type="ECO:0000256" key="2">
    <source>
        <dbReference type="ARBA" id="ARBA00022448"/>
    </source>
</evidence>
<dbReference type="GO" id="GO:0005886">
    <property type="term" value="C:plasma membrane"/>
    <property type="evidence" value="ECO:0007669"/>
    <property type="project" value="TreeGrafter"/>
</dbReference>
<protein>
    <submittedName>
        <fullName evidence="7">Na+/H+-dicarboxylate symporter</fullName>
    </submittedName>
</protein>
<keyword evidence="3 6" id="KW-0812">Transmembrane</keyword>
<keyword evidence="4 6" id="KW-1133">Transmembrane helix</keyword>
<feature type="transmembrane region" description="Helical" evidence="6">
    <location>
        <begin position="166"/>
        <end position="187"/>
    </location>
</feature>
<name>A0A4V3G5D5_9FIRM</name>
<dbReference type="Gene3D" id="1.10.3860.10">
    <property type="entry name" value="Sodium:dicarboxylate symporter"/>
    <property type="match status" value="1"/>
</dbReference>
<evidence type="ECO:0000256" key="3">
    <source>
        <dbReference type="ARBA" id="ARBA00022692"/>
    </source>
</evidence>
<dbReference type="EMBL" id="SODA01000009">
    <property type="protein sequence ID" value="TDW04480.1"/>
    <property type="molecule type" value="Genomic_DNA"/>
</dbReference>
<gene>
    <name evidence="7" type="ORF">C8C77_10941</name>
</gene>
<feature type="transmembrane region" description="Helical" evidence="6">
    <location>
        <begin position="333"/>
        <end position="358"/>
    </location>
</feature>
<evidence type="ECO:0000256" key="5">
    <source>
        <dbReference type="ARBA" id="ARBA00023136"/>
    </source>
</evidence>
<dbReference type="GO" id="GO:0005295">
    <property type="term" value="F:neutral L-amino acid:sodium symporter activity"/>
    <property type="evidence" value="ECO:0007669"/>
    <property type="project" value="TreeGrafter"/>
</dbReference>
<dbReference type="OrthoDB" id="9768885at2"/>
<dbReference type="SUPFAM" id="SSF118215">
    <property type="entry name" value="Proton glutamate symport protein"/>
    <property type="match status" value="1"/>
</dbReference>
<dbReference type="PANTHER" id="PTHR42865:SF8">
    <property type="entry name" value="SERINE_THREONINE TRANSPORTER SSTT"/>
    <property type="match status" value="1"/>
</dbReference>
<feature type="transmembrane region" description="Helical" evidence="6">
    <location>
        <begin position="124"/>
        <end position="145"/>
    </location>
</feature>
<sequence length="393" mass="41590">MRKIPLVLRLLIGIISGIIIGLFFPESIARLLYTFTHIFGKFLNYIVPLVILAFIIPGIADLGDKAGRLLATTVLAAYVSTVVAGTAAYLVASRIVPTIVQAADVANPEEGGLEAFLSLEISPLLGIMAALVTAFIFGLGINYLLRNTGDNKLYQLTNEFRDIIVLVIEKVIIPFLPLHIAGVFANMAFSGRAFETLRVFSQVFALIILMHLFYLLIQYYIAGTVAGKSPLKSLKNMIPAYTTAIGTMSSAATIPVTLKSAKKNKINEDIADFVIPLGATVHLAGSTITITTCAVAVALIQGIPLEFGVFFHFIALLGVTMVAAPGVPGGAVMAALGLLSSILGFGEGATALMIGLYLAQDSFGTACNVTGDGAIAMFIDGIREKFADTAENI</sequence>
<feature type="transmembrane region" description="Helical" evidence="6">
    <location>
        <begin position="199"/>
        <end position="217"/>
    </location>
</feature>
<comment type="caution">
    <text evidence="7">The sequence shown here is derived from an EMBL/GenBank/DDBJ whole genome shotgun (WGS) entry which is preliminary data.</text>
</comment>
<feature type="transmembrane region" description="Helical" evidence="6">
    <location>
        <begin position="238"/>
        <end position="258"/>
    </location>
</feature>
<feature type="transmembrane region" description="Helical" evidence="6">
    <location>
        <begin position="307"/>
        <end position="327"/>
    </location>
</feature>
<dbReference type="PRINTS" id="PR00173">
    <property type="entry name" value="EDTRNSPORT"/>
</dbReference>
<feature type="transmembrane region" description="Helical" evidence="6">
    <location>
        <begin position="69"/>
        <end position="92"/>
    </location>
</feature>
<dbReference type="RefSeq" id="WP_111572351.1">
    <property type="nucleotide sequence ID" value="NZ_QLME01000012.1"/>
</dbReference>
<organism evidence="7 8">
    <name type="scientific">Halanaerobium saccharolyticum</name>
    <dbReference type="NCBI Taxonomy" id="43595"/>
    <lineage>
        <taxon>Bacteria</taxon>
        <taxon>Bacillati</taxon>
        <taxon>Bacillota</taxon>
        <taxon>Clostridia</taxon>
        <taxon>Halanaerobiales</taxon>
        <taxon>Halanaerobiaceae</taxon>
        <taxon>Halanaerobium</taxon>
    </lineage>
</organism>
<accession>A0A4V3G5D5</accession>
<feature type="transmembrane region" description="Helical" evidence="6">
    <location>
        <begin position="7"/>
        <end position="25"/>
    </location>
</feature>
<dbReference type="Pfam" id="PF00375">
    <property type="entry name" value="SDF"/>
    <property type="match status" value="1"/>
</dbReference>
<dbReference type="PANTHER" id="PTHR42865">
    <property type="entry name" value="PROTON/GLUTAMATE-ASPARTATE SYMPORTER"/>
    <property type="match status" value="1"/>
</dbReference>
<dbReference type="Proteomes" id="UP000294697">
    <property type="component" value="Unassembled WGS sequence"/>
</dbReference>
<evidence type="ECO:0000256" key="1">
    <source>
        <dbReference type="ARBA" id="ARBA00004141"/>
    </source>
</evidence>
<evidence type="ECO:0000313" key="8">
    <source>
        <dbReference type="Proteomes" id="UP000294697"/>
    </source>
</evidence>
<dbReference type="InterPro" id="IPR036458">
    <property type="entry name" value="Na:dicarbo_symporter_sf"/>
</dbReference>
<feature type="transmembrane region" description="Helical" evidence="6">
    <location>
        <begin position="45"/>
        <end position="62"/>
    </location>
</feature>
<dbReference type="GO" id="GO:0032329">
    <property type="term" value="P:serine transport"/>
    <property type="evidence" value="ECO:0007669"/>
    <property type="project" value="TreeGrafter"/>
</dbReference>
<dbReference type="AlphaFoldDB" id="A0A4V3G5D5"/>
<keyword evidence="5 6" id="KW-0472">Membrane</keyword>
<proteinExistence type="predicted"/>
<comment type="subcellular location">
    <subcellularLocation>
        <location evidence="1">Membrane</location>
        <topology evidence="1">Multi-pass membrane protein</topology>
    </subcellularLocation>
</comment>
<evidence type="ECO:0000256" key="6">
    <source>
        <dbReference type="SAM" id="Phobius"/>
    </source>
</evidence>
<keyword evidence="2" id="KW-0813">Transport</keyword>
<evidence type="ECO:0000313" key="7">
    <source>
        <dbReference type="EMBL" id="TDW04480.1"/>
    </source>
</evidence>
<dbReference type="InterPro" id="IPR001991">
    <property type="entry name" value="Na-dicarboxylate_symporter"/>
</dbReference>
<reference evidence="7 8" key="1">
    <citation type="submission" date="2019-03" db="EMBL/GenBank/DDBJ databases">
        <title>Subsurface microbial communities from deep shales in Ohio and West Virginia, USA.</title>
        <authorList>
            <person name="Wrighton K."/>
        </authorList>
    </citation>
    <scope>NUCLEOTIDE SEQUENCE [LARGE SCALE GENOMIC DNA]</scope>
    <source>
        <strain evidence="7 8">MSL9.2</strain>
    </source>
</reference>
<evidence type="ECO:0000256" key="4">
    <source>
        <dbReference type="ARBA" id="ARBA00022989"/>
    </source>
</evidence>
<feature type="transmembrane region" description="Helical" evidence="6">
    <location>
        <begin position="273"/>
        <end position="300"/>
    </location>
</feature>